<accession>A0A7R8Z423</accession>
<dbReference type="AlphaFoldDB" id="A0A7R8Z423"/>
<name>A0A7R8Z423_HERIL</name>
<evidence type="ECO:0000256" key="1">
    <source>
        <dbReference type="SAM" id="SignalP"/>
    </source>
</evidence>
<keyword evidence="3" id="KW-1185">Reference proteome</keyword>
<dbReference type="InParanoid" id="A0A7R8Z423"/>
<reference evidence="2 3" key="1">
    <citation type="submission" date="2020-11" db="EMBL/GenBank/DDBJ databases">
        <authorList>
            <person name="Wallbank WR R."/>
            <person name="Pardo Diaz C."/>
            <person name="Kozak K."/>
            <person name="Martin S."/>
            <person name="Jiggins C."/>
            <person name="Moest M."/>
            <person name="Warren A I."/>
            <person name="Generalovic N T."/>
            <person name="Byers J.R.P. K."/>
            <person name="Montejo-Kovacevich G."/>
            <person name="Yen C E."/>
        </authorList>
    </citation>
    <scope>NUCLEOTIDE SEQUENCE [LARGE SCALE GENOMIC DNA]</scope>
</reference>
<evidence type="ECO:0000313" key="2">
    <source>
        <dbReference type="EMBL" id="CAD7092567.1"/>
    </source>
</evidence>
<evidence type="ECO:0000313" key="3">
    <source>
        <dbReference type="Proteomes" id="UP000594454"/>
    </source>
</evidence>
<proteinExistence type="predicted"/>
<feature type="signal peptide" evidence="1">
    <location>
        <begin position="1"/>
        <end position="24"/>
    </location>
</feature>
<protein>
    <submittedName>
        <fullName evidence="2">Uncharacterized protein</fullName>
    </submittedName>
</protein>
<keyword evidence="1" id="KW-0732">Signal</keyword>
<sequence>MKSVLLGSCTVLLVLFIFTTPARGDEAATICRTTGPCRSIYHAHPTNKCSYVVCNLGFEERVVKCSKTEKGEDRIFNCKTGYCEELAKGETVTC</sequence>
<dbReference type="EMBL" id="LR899014">
    <property type="protein sequence ID" value="CAD7092567.1"/>
    <property type="molecule type" value="Genomic_DNA"/>
</dbReference>
<gene>
    <name evidence="2" type="ORF">HERILL_LOCUS14919</name>
</gene>
<feature type="chain" id="PRO_5030638859" evidence="1">
    <location>
        <begin position="25"/>
        <end position="94"/>
    </location>
</feature>
<organism evidence="2 3">
    <name type="scientific">Hermetia illucens</name>
    <name type="common">Black soldier fly</name>
    <dbReference type="NCBI Taxonomy" id="343691"/>
    <lineage>
        <taxon>Eukaryota</taxon>
        <taxon>Metazoa</taxon>
        <taxon>Ecdysozoa</taxon>
        <taxon>Arthropoda</taxon>
        <taxon>Hexapoda</taxon>
        <taxon>Insecta</taxon>
        <taxon>Pterygota</taxon>
        <taxon>Neoptera</taxon>
        <taxon>Endopterygota</taxon>
        <taxon>Diptera</taxon>
        <taxon>Brachycera</taxon>
        <taxon>Stratiomyomorpha</taxon>
        <taxon>Stratiomyidae</taxon>
        <taxon>Hermetiinae</taxon>
        <taxon>Hermetia</taxon>
    </lineage>
</organism>
<dbReference type="Proteomes" id="UP000594454">
    <property type="component" value="Chromosome 6"/>
</dbReference>